<reference evidence="2 3" key="1">
    <citation type="submission" date="2016-10" db="EMBL/GenBank/DDBJ databases">
        <authorList>
            <person name="de Groot N.N."/>
        </authorList>
    </citation>
    <scope>NUCLEOTIDE SEQUENCE [LARGE SCALE GENOMIC DNA]</scope>
    <source>
        <strain evidence="2 3">Nl18</strain>
    </source>
</reference>
<proteinExistence type="predicted"/>
<dbReference type="Pfam" id="PF08885">
    <property type="entry name" value="GSCFA"/>
    <property type="match status" value="1"/>
</dbReference>
<dbReference type="AlphaFoldDB" id="A0A1H8NXZ4"/>
<dbReference type="InterPro" id="IPR014982">
    <property type="entry name" value="GSCFA"/>
</dbReference>
<name>A0A1H8NXZ4_9PROT</name>
<dbReference type="Proteomes" id="UP000183898">
    <property type="component" value="Unassembled WGS sequence"/>
</dbReference>
<gene>
    <name evidence="2" type="ORF">SAMN05216404_11815</name>
</gene>
<feature type="domain" description="GSCFA" evidence="1">
    <location>
        <begin position="305"/>
        <end position="566"/>
    </location>
</feature>
<accession>A0A1H8NXZ4</accession>
<sequence length="612" mass="69669">MKITVIGMSHIAALQHAWIKNPHLVNDARFQFIQLRRHEFGMENANYSPEDLADHHRSQLSREITEAANRADLIVLCIRGNILSVIGLTPLPGKVLNLTSSTISDDIQRLLHEDIEIDNKWLRFFSRCTTTTKVIIPPPPPIKSEEWIRAHPGALEERFKLYGIRPASYRLKLWRVYSQMLREQSLLNSTGFIDTPEAVLTDGYLKEIYGSPHPNHANAAYGEIMIHHIVQLIRTPNWITNISLSASRDSNGPEMDKVSLEKRNRQHPYQHLPDRAFWKKAVAETPSSQLDPVGEVKFKIKRSDKVATAGSCFAQHISKRICSMGFHFLVTENCISNDFYNFSARYGNIYTARQLVQLFDRAFGYFCPLDDHWLRSDGNFCDPFRPRIEPGGFESVERLVADRQCHLAAVREMFSQLDIFIFTLGLTECWMSRLDGAVFPIAPGVAGGEFDSMKYEFVNFGVNEIVSDLESFIRKLRLINPRAKLILTVSPVPLVATYEPTHVLAATTYSKSVLRVAADMVSCSYKEVYYFPSFEVITGNYNRGSYFSSDLRSVTEEGIDHVMTVFMRNLTEDSDVSLPQGGMTNTKSVYDKQMQEMVALAQTVCDEELLER</sequence>
<evidence type="ECO:0000313" key="3">
    <source>
        <dbReference type="Proteomes" id="UP000183898"/>
    </source>
</evidence>
<evidence type="ECO:0000259" key="1">
    <source>
        <dbReference type="Pfam" id="PF08885"/>
    </source>
</evidence>
<organism evidence="2 3">
    <name type="scientific">Nitrosospira multiformis</name>
    <dbReference type="NCBI Taxonomy" id="1231"/>
    <lineage>
        <taxon>Bacteria</taxon>
        <taxon>Pseudomonadati</taxon>
        <taxon>Pseudomonadota</taxon>
        <taxon>Betaproteobacteria</taxon>
        <taxon>Nitrosomonadales</taxon>
        <taxon>Nitrosomonadaceae</taxon>
        <taxon>Nitrosospira</taxon>
    </lineage>
</organism>
<dbReference type="EMBL" id="FOCT01000018">
    <property type="protein sequence ID" value="SEO34422.1"/>
    <property type="molecule type" value="Genomic_DNA"/>
</dbReference>
<evidence type="ECO:0000313" key="2">
    <source>
        <dbReference type="EMBL" id="SEO34422.1"/>
    </source>
</evidence>
<protein>
    <submittedName>
        <fullName evidence="2">GSCFA family protein</fullName>
    </submittedName>
</protein>
<dbReference type="RefSeq" id="WP_217638687.1">
    <property type="nucleotide sequence ID" value="NZ_FOCT01000018.1"/>
</dbReference>